<dbReference type="InterPro" id="IPR008858">
    <property type="entry name" value="TROVE_dom"/>
</dbReference>
<dbReference type="GO" id="GO:0046872">
    <property type="term" value="F:metal ion binding"/>
    <property type="evidence" value="ECO:0007669"/>
    <property type="project" value="UniProtKB-KW"/>
</dbReference>
<organism evidence="8 9">
    <name type="scientific">Neisseria shayeganii 871</name>
    <dbReference type="NCBI Taxonomy" id="1032488"/>
    <lineage>
        <taxon>Bacteria</taxon>
        <taxon>Pseudomonadati</taxon>
        <taxon>Pseudomonadota</taxon>
        <taxon>Betaproteobacteria</taxon>
        <taxon>Neisseriales</taxon>
        <taxon>Neisseriaceae</taxon>
        <taxon>Neisseria</taxon>
    </lineage>
</organism>
<dbReference type="SUPFAM" id="SSF53300">
    <property type="entry name" value="vWA-like"/>
    <property type="match status" value="1"/>
</dbReference>
<dbReference type="Gene3D" id="3.40.50.410">
    <property type="entry name" value="von Willebrand factor, type A domain"/>
    <property type="match status" value="1"/>
</dbReference>
<keyword evidence="5" id="KW-0694">RNA-binding</keyword>
<evidence type="ECO:0000259" key="7">
    <source>
        <dbReference type="PROSITE" id="PS50988"/>
    </source>
</evidence>
<proteinExistence type="inferred from homology"/>
<dbReference type="SUPFAM" id="SSF140864">
    <property type="entry name" value="TROVE domain-like"/>
    <property type="match status" value="1"/>
</dbReference>
<dbReference type="AlphaFoldDB" id="G4CGG8"/>
<dbReference type="GO" id="GO:0003723">
    <property type="term" value="F:RNA binding"/>
    <property type="evidence" value="ECO:0007669"/>
    <property type="project" value="UniProtKB-KW"/>
</dbReference>
<feature type="domain" description="TROVE" evidence="7">
    <location>
        <begin position="42"/>
        <end position="347"/>
    </location>
</feature>
<sequence length="545" mass="59545">MLGLPEGSGGFGKESDMANSNLFQSIKNRLRGQSLQEAAADTRNQAGGLAYALTPKQQLAQLAATGCLNNTYYADAEDQLNQIIELAAQLDADFIAQTALYARETAYMKDMPALLLAVLAQKDVSMLARVFDQVADNGKMLRNFVQIIRSGAVGRQSFGSRPKKLIQHWLLTADEKQLLNAAIGNRPSLADIVKMVHPKPQESWRAAWFAWLVGKPFDTAELPPLTRAFEAYKRERSGPLPEVPFQMLTALPLNKGDWAQIARNGSWQQVRQSLNTFHRHGVFEKQANIKQVAQKLRDPAAIARARVLPYQLLTAFQATSDQLPAAIRDALQDAMEIAVQNVPVLDGKVVVCPDVSGSMHSPVSGCRGSVTSVTRCIDVAALMSAAVLRANPQARVLPFEMVTVNVRLNPRDSIMTNAEKLAAVGGGGTACSAPLSRLNSEKAQVDLLIMVSDNESWADREQRWGGRTSMMKEWTVLKKRCPHAKLVCIDLQPNTTAQAQNRSDILNIGGFSDSVFGLIGEFARHGMHADGWVAEIENTALPAVQ</sequence>
<name>G4CGG8_9NEIS</name>
<evidence type="ECO:0000256" key="6">
    <source>
        <dbReference type="ARBA" id="ARBA00023274"/>
    </source>
</evidence>
<evidence type="ECO:0000256" key="1">
    <source>
        <dbReference type="ARBA" id="ARBA00004496"/>
    </source>
</evidence>
<keyword evidence="3" id="KW-0963">Cytoplasm</keyword>
<dbReference type="Proteomes" id="UP000003019">
    <property type="component" value="Unassembled WGS sequence"/>
</dbReference>
<evidence type="ECO:0000256" key="4">
    <source>
        <dbReference type="ARBA" id="ARBA00022723"/>
    </source>
</evidence>
<dbReference type="PROSITE" id="PS50988">
    <property type="entry name" value="TROVE"/>
    <property type="match status" value="1"/>
</dbReference>
<dbReference type="InterPro" id="IPR036465">
    <property type="entry name" value="vWFA_dom_sf"/>
</dbReference>
<dbReference type="GO" id="GO:0005737">
    <property type="term" value="C:cytoplasm"/>
    <property type="evidence" value="ECO:0007669"/>
    <property type="project" value="UniProtKB-SubCell"/>
</dbReference>
<evidence type="ECO:0000313" key="8">
    <source>
        <dbReference type="EMBL" id="EGY53080.1"/>
    </source>
</evidence>
<dbReference type="PANTHER" id="PTHR14202">
    <property type="entry name" value="60 KDA RIBONUCLEOPROTEIN SSA/RO"/>
    <property type="match status" value="1"/>
</dbReference>
<comment type="subcellular location">
    <subcellularLocation>
        <location evidence="1">Cytoplasm</location>
    </subcellularLocation>
</comment>
<comment type="caution">
    <text evidence="8">The sequence shown here is derived from an EMBL/GenBank/DDBJ whole genome shotgun (WGS) entry which is preliminary data.</text>
</comment>
<gene>
    <name evidence="8" type="ORF">HMPREF9371_0707</name>
</gene>
<dbReference type="STRING" id="1032488.HMPREF9371_0707"/>
<accession>G4CGG8</accession>
<dbReference type="PATRIC" id="fig|1032488.3.peg.645"/>
<evidence type="ECO:0000313" key="9">
    <source>
        <dbReference type="Proteomes" id="UP000003019"/>
    </source>
</evidence>
<keyword evidence="4" id="KW-0479">Metal-binding</keyword>
<dbReference type="Pfam" id="PF25045">
    <property type="entry name" value="vWA_Ro60"/>
    <property type="match status" value="1"/>
</dbReference>
<evidence type="ECO:0000256" key="2">
    <source>
        <dbReference type="ARBA" id="ARBA00007814"/>
    </source>
</evidence>
<dbReference type="InterPro" id="IPR056800">
    <property type="entry name" value="vWA_Ro60"/>
</dbReference>
<comment type="similarity">
    <text evidence="2">Belongs to the Ro 60 kDa family.</text>
</comment>
<evidence type="ECO:0000256" key="3">
    <source>
        <dbReference type="ARBA" id="ARBA00022490"/>
    </source>
</evidence>
<dbReference type="InterPro" id="IPR040322">
    <property type="entry name" value="TROVE2"/>
</dbReference>
<keyword evidence="6" id="KW-0687">Ribonucleoprotein</keyword>
<protein>
    <submittedName>
        <fullName evidence="8">TROVE domain protein</fullName>
    </submittedName>
</protein>
<dbReference type="GO" id="GO:1990904">
    <property type="term" value="C:ribonucleoprotein complex"/>
    <property type="evidence" value="ECO:0007669"/>
    <property type="project" value="UniProtKB-KW"/>
</dbReference>
<evidence type="ECO:0000256" key="5">
    <source>
        <dbReference type="ARBA" id="ARBA00022884"/>
    </source>
</evidence>
<dbReference type="InterPro" id="IPR037214">
    <property type="entry name" value="TROVE_dom_sf"/>
</dbReference>
<keyword evidence="9" id="KW-1185">Reference proteome</keyword>
<reference evidence="8 9" key="1">
    <citation type="submission" date="2011-05" db="EMBL/GenBank/DDBJ databases">
        <authorList>
            <person name="Muzny D."/>
            <person name="Qin X."/>
            <person name="Deng J."/>
            <person name="Jiang H."/>
            <person name="Liu Y."/>
            <person name="Qu J."/>
            <person name="Song X.-Z."/>
            <person name="Zhang L."/>
            <person name="Thornton R."/>
            <person name="Coyle M."/>
            <person name="Francisco L."/>
            <person name="Jackson L."/>
            <person name="Javaid M."/>
            <person name="Korchina V."/>
            <person name="Kovar C."/>
            <person name="Mata R."/>
            <person name="Mathew T."/>
            <person name="Ngo R."/>
            <person name="Nguyen L."/>
            <person name="Nguyen N."/>
            <person name="Okwuonu G."/>
            <person name="Ongeri F."/>
            <person name="Pham C."/>
            <person name="Simmons D."/>
            <person name="Wilczek-Boney K."/>
            <person name="Hale W."/>
            <person name="Jakkamsetti A."/>
            <person name="Pham P."/>
            <person name="Ruth R."/>
            <person name="San Lucas F."/>
            <person name="Warren J."/>
            <person name="Zhang J."/>
            <person name="Zhao Z."/>
            <person name="Zhou C."/>
            <person name="Zhu D."/>
            <person name="Lee S."/>
            <person name="Bess C."/>
            <person name="Blankenburg K."/>
            <person name="Forbes L."/>
            <person name="Fu Q."/>
            <person name="Gubbala S."/>
            <person name="Hirani K."/>
            <person name="Jayaseelan J.C."/>
            <person name="Lara F."/>
            <person name="Munidasa M."/>
            <person name="Palculict T."/>
            <person name="Patil S."/>
            <person name="Pu L.-L."/>
            <person name="Saada N."/>
            <person name="Tang L."/>
            <person name="Weissenberger G."/>
            <person name="Zhu Y."/>
            <person name="Hemphill L."/>
            <person name="Shang Y."/>
            <person name="Youmans B."/>
            <person name="Ayvaz T."/>
            <person name="Ross M."/>
            <person name="Santibanez J."/>
            <person name="Aqrawi P."/>
            <person name="Gross S."/>
            <person name="Joshi V."/>
            <person name="Fowler G."/>
            <person name="Nazareth L."/>
            <person name="Reid J."/>
            <person name="Worley K."/>
            <person name="Petrosino J."/>
            <person name="Highlander S."/>
            <person name="Gibbs R."/>
        </authorList>
    </citation>
    <scope>NUCLEOTIDE SEQUENCE [LARGE SCALE GENOMIC DNA]</scope>
    <source>
        <strain evidence="8 9">871</strain>
    </source>
</reference>
<dbReference type="PANTHER" id="PTHR14202:SF0">
    <property type="entry name" value="RNA-BINDING PROTEIN RO60"/>
    <property type="match status" value="1"/>
</dbReference>
<dbReference type="HOGENOM" id="CLU_039934_0_0_4"/>
<dbReference type="EMBL" id="AGAY01000023">
    <property type="protein sequence ID" value="EGY53080.1"/>
    <property type="molecule type" value="Genomic_DNA"/>
</dbReference>